<dbReference type="InterPro" id="IPR023753">
    <property type="entry name" value="FAD/NAD-binding_dom"/>
</dbReference>
<dbReference type="InterPro" id="IPR036188">
    <property type="entry name" value="FAD/NAD-bd_sf"/>
</dbReference>
<reference evidence="7" key="1">
    <citation type="submission" date="2020-07" db="EMBL/GenBank/DDBJ databases">
        <title>Huge and variable diversity of episymbiotic CPR bacteria and DPANN archaea in groundwater ecosystems.</title>
        <authorList>
            <person name="He C.Y."/>
            <person name="Keren R."/>
            <person name="Whittaker M."/>
            <person name="Farag I.F."/>
            <person name="Doudna J."/>
            <person name="Cate J.H.D."/>
            <person name="Banfield J.F."/>
        </authorList>
    </citation>
    <scope>NUCLEOTIDE SEQUENCE</scope>
    <source>
        <strain evidence="7">NC_groundwater_193_Ag_S-0.1um_51_7</strain>
    </source>
</reference>
<evidence type="ECO:0000256" key="2">
    <source>
        <dbReference type="ARBA" id="ARBA00022827"/>
    </source>
</evidence>
<evidence type="ECO:0000256" key="3">
    <source>
        <dbReference type="ARBA" id="ARBA00023002"/>
    </source>
</evidence>
<gene>
    <name evidence="7" type="ORF">HYT40_02760</name>
</gene>
<evidence type="ECO:0000313" key="8">
    <source>
        <dbReference type="Proteomes" id="UP000724148"/>
    </source>
</evidence>
<evidence type="ECO:0000256" key="1">
    <source>
        <dbReference type="ARBA" id="ARBA00022630"/>
    </source>
</evidence>
<keyword evidence="1" id="KW-0285">Flavoprotein</keyword>
<dbReference type="Proteomes" id="UP000724148">
    <property type="component" value="Unassembled WGS sequence"/>
</dbReference>
<evidence type="ECO:0000313" key="7">
    <source>
        <dbReference type="EMBL" id="MBI2097046.1"/>
    </source>
</evidence>
<keyword evidence="3" id="KW-0560">Oxidoreductase</keyword>
<name>A0A931WPS2_9BACT</name>
<evidence type="ECO:0000256" key="5">
    <source>
        <dbReference type="ARBA" id="ARBA00023284"/>
    </source>
</evidence>
<feature type="domain" description="FAD/NAD(P)-binding" evidence="6">
    <location>
        <begin position="2"/>
        <end position="283"/>
    </location>
</feature>
<dbReference type="Gene3D" id="3.50.50.60">
    <property type="entry name" value="FAD/NAD(P)-binding domain"/>
    <property type="match status" value="2"/>
</dbReference>
<dbReference type="AlphaFoldDB" id="A0A931WPS2"/>
<dbReference type="PRINTS" id="PR00469">
    <property type="entry name" value="PNDRDTASEII"/>
</dbReference>
<dbReference type="InterPro" id="IPR008255">
    <property type="entry name" value="Pyr_nucl-diS_OxRdtase_2_AS"/>
</dbReference>
<dbReference type="PANTHER" id="PTHR48105">
    <property type="entry name" value="THIOREDOXIN REDUCTASE 1-RELATED-RELATED"/>
    <property type="match status" value="1"/>
</dbReference>
<dbReference type="SUPFAM" id="SSF51905">
    <property type="entry name" value="FAD/NAD(P)-binding domain"/>
    <property type="match status" value="1"/>
</dbReference>
<dbReference type="PROSITE" id="PS00573">
    <property type="entry name" value="PYRIDINE_REDOX_2"/>
    <property type="match status" value="1"/>
</dbReference>
<dbReference type="PRINTS" id="PR00368">
    <property type="entry name" value="FADPNR"/>
</dbReference>
<keyword evidence="2" id="KW-0274">FAD</keyword>
<keyword evidence="5" id="KW-0676">Redox-active center</keyword>
<dbReference type="InterPro" id="IPR050097">
    <property type="entry name" value="Ferredoxin-NADP_redctase_2"/>
</dbReference>
<proteinExistence type="predicted"/>
<dbReference type="EMBL" id="JACOZA010000074">
    <property type="protein sequence ID" value="MBI2097046.1"/>
    <property type="molecule type" value="Genomic_DNA"/>
</dbReference>
<sequence>MYDVVIIGGGPAAVGAAVYIARKKLKTVLIAKEFGGQSIISASIENWIGDELLTGFELAQKLEKHVRTQKGIEIIAGELATKVSEIPGGFRVDAESGKFFDTKTIILASGSSRRRLGVIGEAKFEGKGVVFCSTCDAPVFGGKTVAVVGGGNAGLEAAVDLFPYAQKIYLLIRSDAMRGDPITQDEVRANPKVEIVYNAQTDEILGDQFVTGLRYKDLKSGEAKTLSVEGVFVEIGAVPNSELVKGLVDMNQFNEVIIDHKTGATSKPGIYAAGDVTDEIYKQNNISVGDAVKAALSAYNYVLGMKRQSPAAEVSNG</sequence>
<accession>A0A931WPS2</accession>
<dbReference type="Pfam" id="PF07992">
    <property type="entry name" value="Pyr_redox_2"/>
    <property type="match status" value="1"/>
</dbReference>
<dbReference type="GO" id="GO:0016668">
    <property type="term" value="F:oxidoreductase activity, acting on a sulfur group of donors, NAD(P) as acceptor"/>
    <property type="evidence" value="ECO:0007669"/>
    <property type="project" value="UniProtKB-ARBA"/>
</dbReference>
<evidence type="ECO:0000259" key="6">
    <source>
        <dbReference type="Pfam" id="PF07992"/>
    </source>
</evidence>
<organism evidence="7 8">
    <name type="scientific">Candidatus Sungiibacteriota bacterium</name>
    <dbReference type="NCBI Taxonomy" id="2750080"/>
    <lineage>
        <taxon>Bacteria</taxon>
        <taxon>Candidatus Sungiibacteriota</taxon>
    </lineage>
</organism>
<comment type="caution">
    <text evidence="7">The sequence shown here is derived from an EMBL/GenBank/DDBJ whole genome shotgun (WGS) entry which is preliminary data.</text>
</comment>
<keyword evidence="4" id="KW-1015">Disulfide bond</keyword>
<evidence type="ECO:0000256" key="4">
    <source>
        <dbReference type="ARBA" id="ARBA00023157"/>
    </source>
</evidence>
<protein>
    <submittedName>
        <fullName evidence="7">FAD-dependent oxidoreductase</fullName>
    </submittedName>
</protein>